<dbReference type="InterPro" id="IPR051721">
    <property type="entry name" value="Biopterin_syn/organic_redct"/>
</dbReference>
<evidence type="ECO:0000256" key="7">
    <source>
        <dbReference type="ARBA" id="ARBA00022857"/>
    </source>
</evidence>
<protein>
    <recommendedName>
        <fullName evidence="5">Sepiapterin reductase</fullName>
        <ecNumber evidence="4">1.1.1.153</ecNumber>
    </recommendedName>
</protein>
<dbReference type="InterPro" id="IPR002347">
    <property type="entry name" value="SDR_fam"/>
</dbReference>
<dbReference type="EC" id="1.1.1.153" evidence="4"/>
<name>A0A8J2HJQ9_COTCN</name>
<evidence type="ECO:0000256" key="8">
    <source>
        <dbReference type="ARBA" id="ARBA00023002"/>
    </source>
</evidence>
<evidence type="ECO:0000256" key="1">
    <source>
        <dbReference type="ARBA" id="ARBA00004496"/>
    </source>
</evidence>
<dbReference type="GO" id="GO:0005737">
    <property type="term" value="C:cytoplasm"/>
    <property type="evidence" value="ECO:0007669"/>
    <property type="project" value="UniProtKB-SubCell"/>
</dbReference>
<evidence type="ECO:0000256" key="3">
    <source>
        <dbReference type="ARBA" id="ARBA00011738"/>
    </source>
</evidence>
<keyword evidence="10" id="KW-1185">Reference proteome</keyword>
<evidence type="ECO:0000256" key="4">
    <source>
        <dbReference type="ARBA" id="ARBA00013075"/>
    </source>
</evidence>
<dbReference type="Gene3D" id="3.40.50.720">
    <property type="entry name" value="NAD(P)-binding Rossmann-like Domain"/>
    <property type="match status" value="1"/>
</dbReference>
<dbReference type="Pfam" id="PF00106">
    <property type="entry name" value="adh_short"/>
    <property type="match status" value="1"/>
</dbReference>
<accession>A0A8J2HJQ9</accession>
<evidence type="ECO:0000256" key="6">
    <source>
        <dbReference type="ARBA" id="ARBA00022490"/>
    </source>
</evidence>
<keyword evidence="8" id="KW-0560">Oxidoreductase</keyword>
<keyword evidence="6" id="KW-0963">Cytoplasm</keyword>
<dbReference type="NCBIfam" id="TIGR01500">
    <property type="entry name" value="sepiapter_red"/>
    <property type="match status" value="1"/>
</dbReference>
<comment type="subunit">
    <text evidence="3">Homodimer.</text>
</comment>
<comment type="caution">
    <text evidence="9">The sequence shown here is derived from an EMBL/GenBank/DDBJ whole genome shotgun (WGS) entry which is preliminary data.</text>
</comment>
<dbReference type="PRINTS" id="PR00081">
    <property type="entry name" value="GDHRDH"/>
</dbReference>
<dbReference type="PANTHER" id="PTHR44085">
    <property type="entry name" value="SEPIAPTERIN REDUCTASE"/>
    <property type="match status" value="1"/>
</dbReference>
<keyword evidence="7" id="KW-0521">NADP</keyword>
<evidence type="ECO:0000313" key="10">
    <source>
        <dbReference type="Proteomes" id="UP000786811"/>
    </source>
</evidence>
<reference evidence="9" key="1">
    <citation type="submission" date="2021-04" db="EMBL/GenBank/DDBJ databases">
        <authorList>
            <person name="Chebbi M.A.C M."/>
        </authorList>
    </citation>
    <scope>NUCLEOTIDE SEQUENCE</scope>
</reference>
<dbReference type="GO" id="GO:0006729">
    <property type="term" value="P:tetrahydrobiopterin biosynthetic process"/>
    <property type="evidence" value="ECO:0007669"/>
    <property type="project" value="InterPro"/>
</dbReference>
<proteinExistence type="inferred from homology"/>
<gene>
    <name evidence="9" type="ORF">HICCMSTLAB_LOCUS11550</name>
</gene>
<dbReference type="GO" id="GO:0004757">
    <property type="term" value="F:sepiapterin reductase (NADP+) activity"/>
    <property type="evidence" value="ECO:0007669"/>
    <property type="project" value="UniProtKB-EC"/>
</dbReference>
<comment type="similarity">
    <text evidence="2">Belongs to the sepiapterin reductase family.</text>
</comment>
<dbReference type="InterPro" id="IPR006393">
    <property type="entry name" value="Sepiapterin_red"/>
</dbReference>
<evidence type="ECO:0000256" key="5">
    <source>
        <dbReference type="ARBA" id="ARBA00019170"/>
    </source>
</evidence>
<dbReference type="AlphaFoldDB" id="A0A8J2HJQ9"/>
<dbReference type="EMBL" id="CAJNRD030001123">
    <property type="protein sequence ID" value="CAG5103519.1"/>
    <property type="molecule type" value="Genomic_DNA"/>
</dbReference>
<dbReference type="Proteomes" id="UP000786811">
    <property type="component" value="Unassembled WGS sequence"/>
</dbReference>
<dbReference type="CDD" id="cd05367">
    <property type="entry name" value="SPR-like_SDR_c"/>
    <property type="match status" value="1"/>
</dbReference>
<dbReference type="SUPFAM" id="SSF51735">
    <property type="entry name" value="NAD(P)-binding Rossmann-fold domains"/>
    <property type="match status" value="1"/>
</dbReference>
<dbReference type="FunFam" id="3.40.50.720:FF:000259">
    <property type="entry name" value="Sepiapterin reductase"/>
    <property type="match status" value="1"/>
</dbReference>
<evidence type="ECO:0000256" key="2">
    <source>
        <dbReference type="ARBA" id="ARBA00010483"/>
    </source>
</evidence>
<dbReference type="InterPro" id="IPR036291">
    <property type="entry name" value="NAD(P)-bd_dom_sf"/>
</dbReference>
<comment type="subcellular location">
    <subcellularLocation>
        <location evidence="1">Cytoplasm</location>
    </subcellularLocation>
</comment>
<dbReference type="PANTHER" id="PTHR44085:SF2">
    <property type="entry name" value="SEPIAPTERIN REDUCTASE"/>
    <property type="match status" value="1"/>
</dbReference>
<dbReference type="OrthoDB" id="153074at2759"/>
<sequence>MAIELLSGKVFLLITGASKGIGRQIAITFSELLDKDSKLLLLARDENGLKETAGKIRNHVQVDYVSVDLSVAPADRLTDIINKHVNPGEYDRAVVVHNVGSIGDLSKFTDAMDDFDYWRKYYDLNVFSPAVLNSVFMKIFNENVKAKKFVINITSLCGLKPFKSMGYYCSGKAGREMYFKVFAEEFPEVNVLNYSPGPVETDMLRTIAETLADNETRKQFSDARRERKQLTTDQTINRLVGVLKDHKFKSGDHVDYYDEI</sequence>
<organism evidence="9 10">
    <name type="scientific">Cotesia congregata</name>
    <name type="common">Parasitoid wasp</name>
    <name type="synonym">Apanteles congregatus</name>
    <dbReference type="NCBI Taxonomy" id="51543"/>
    <lineage>
        <taxon>Eukaryota</taxon>
        <taxon>Metazoa</taxon>
        <taxon>Ecdysozoa</taxon>
        <taxon>Arthropoda</taxon>
        <taxon>Hexapoda</taxon>
        <taxon>Insecta</taxon>
        <taxon>Pterygota</taxon>
        <taxon>Neoptera</taxon>
        <taxon>Endopterygota</taxon>
        <taxon>Hymenoptera</taxon>
        <taxon>Apocrita</taxon>
        <taxon>Ichneumonoidea</taxon>
        <taxon>Braconidae</taxon>
        <taxon>Microgastrinae</taxon>
        <taxon>Cotesia</taxon>
    </lineage>
</organism>
<evidence type="ECO:0000313" key="9">
    <source>
        <dbReference type="EMBL" id="CAG5103519.1"/>
    </source>
</evidence>